<evidence type="ECO:0000313" key="3">
    <source>
        <dbReference type="Proteomes" id="UP000784294"/>
    </source>
</evidence>
<name>A0A3S5BSL0_9PLAT</name>
<comment type="caution">
    <text evidence="2">The sequence shown here is derived from an EMBL/GenBank/DDBJ whole genome shotgun (WGS) entry which is preliminary data.</text>
</comment>
<protein>
    <submittedName>
        <fullName evidence="2">Uncharacterized protein</fullName>
    </submittedName>
</protein>
<feature type="region of interest" description="Disordered" evidence="1">
    <location>
        <begin position="1"/>
        <end position="29"/>
    </location>
</feature>
<dbReference type="AlphaFoldDB" id="A0A3S5BSL0"/>
<dbReference type="Proteomes" id="UP000784294">
    <property type="component" value="Unassembled WGS sequence"/>
</dbReference>
<sequence length="89" mass="10238">MMDESSARFHPKRWRTSRGLRQPERRNKAKRLQYNAIQPSSSGEIALRISSSCTFIRNESVFNHAIIRKTTSFDAIQSRVQLCPASSQL</sequence>
<proteinExistence type="predicted"/>
<keyword evidence="3" id="KW-1185">Reference proteome</keyword>
<gene>
    <name evidence="2" type="ORF">PXEA_LOCUS9889</name>
</gene>
<organism evidence="2 3">
    <name type="scientific">Protopolystoma xenopodis</name>
    <dbReference type="NCBI Taxonomy" id="117903"/>
    <lineage>
        <taxon>Eukaryota</taxon>
        <taxon>Metazoa</taxon>
        <taxon>Spiralia</taxon>
        <taxon>Lophotrochozoa</taxon>
        <taxon>Platyhelminthes</taxon>
        <taxon>Monogenea</taxon>
        <taxon>Polyopisthocotylea</taxon>
        <taxon>Polystomatidea</taxon>
        <taxon>Polystomatidae</taxon>
        <taxon>Protopolystoma</taxon>
    </lineage>
</organism>
<dbReference type="EMBL" id="CAAALY010028499">
    <property type="protein sequence ID" value="VEL16449.1"/>
    <property type="molecule type" value="Genomic_DNA"/>
</dbReference>
<evidence type="ECO:0000256" key="1">
    <source>
        <dbReference type="SAM" id="MobiDB-lite"/>
    </source>
</evidence>
<evidence type="ECO:0000313" key="2">
    <source>
        <dbReference type="EMBL" id="VEL16449.1"/>
    </source>
</evidence>
<accession>A0A3S5BSL0</accession>
<reference evidence="2" key="1">
    <citation type="submission" date="2018-11" db="EMBL/GenBank/DDBJ databases">
        <authorList>
            <consortium name="Pathogen Informatics"/>
        </authorList>
    </citation>
    <scope>NUCLEOTIDE SEQUENCE</scope>
</reference>
<feature type="compositionally biased region" description="Basic residues" evidence="1">
    <location>
        <begin position="9"/>
        <end position="18"/>
    </location>
</feature>